<comment type="caution">
    <text evidence="10">The sequence shown here is derived from an EMBL/GenBank/DDBJ whole genome shotgun (WGS) entry which is preliminary data.</text>
</comment>
<comment type="subcellular location">
    <subcellularLocation>
        <location evidence="1">Membrane</location>
        <topology evidence="1">Multi-pass membrane protein</topology>
    </subcellularLocation>
</comment>
<protein>
    <recommendedName>
        <fullName evidence="12">Major facilitator superfamily (MFS) profile domain-containing protein</fullName>
    </recommendedName>
</protein>
<evidence type="ECO:0000259" key="9">
    <source>
        <dbReference type="PROSITE" id="PS51471"/>
    </source>
</evidence>
<accession>A0A1V6UIX4</accession>
<evidence type="ECO:0000313" key="10">
    <source>
        <dbReference type="EMBL" id="OQE38396.1"/>
    </source>
</evidence>
<dbReference type="InterPro" id="IPR027443">
    <property type="entry name" value="IPNS-like_sf"/>
</dbReference>
<keyword evidence="6 7" id="KW-0472">Membrane</keyword>
<feature type="transmembrane region" description="Helical" evidence="7">
    <location>
        <begin position="85"/>
        <end position="108"/>
    </location>
</feature>
<dbReference type="EMBL" id="MDDG01000008">
    <property type="protein sequence ID" value="OQE38396.1"/>
    <property type="molecule type" value="Genomic_DNA"/>
</dbReference>
<dbReference type="InterPro" id="IPR044861">
    <property type="entry name" value="IPNS-like_FE2OG_OXY"/>
</dbReference>
<feature type="transmembrane region" description="Helical" evidence="7">
    <location>
        <begin position="154"/>
        <end position="176"/>
    </location>
</feature>
<dbReference type="PANTHER" id="PTHR43791">
    <property type="entry name" value="PERMEASE-RELATED"/>
    <property type="match status" value="1"/>
</dbReference>
<dbReference type="SUPFAM" id="SSF51197">
    <property type="entry name" value="Clavaminate synthase-like"/>
    <property type="match status" value="1"/>
</dbReference>
<evidence type="ECO:0000256" key="3">
    <source>
        <dbReference type="ARBA" id="ARBA00022448"/>
    </source>
</evidence>
<feature type="transmembrane region" description="Helical" evidence="7">
    <location>
        <begin position="33"/>
        <end position="53"/>
    </location>
</feature>
<feature type="transmembrane region" description="Helical" evidence="7">
    <location>
        <begin position="226"/>
        <end position="246"/>
    </location>
</feature>
<dbReference type="Proteomes" id="UP000191500">
    <property type="component" value="Unassembled WGS sequence"/>
</dbReference>
<feature type="transmembrane region" description="Helical" evidence="7">
    <location>
        <begin position="382"/>
        <end position="402"/>
    </location>
</feature>
<feature type="transmembrane region" description="Helical" evidence="7">
    <location>
        <begin position="258"/>
        <end position="278"/>
    </location>
</feature>
<dbReference type="Gene3D" id="2.60.120.330">
    <property type="entry name" value="B-lactam Antibiotic, Isopenicillin N Synthase, Chain"/>
    <property type="match status" value="1"/>
</dbReference>
<dbReference type="InterPro" id="IPR011701">
    <property type="entry name" value="MFS"/>
</dbReference>
<name>A0A1V6UIX4_9EURO</name>
<evidence type="ECO:0000256" key="1">
    <source>
        <dbReference type="ARBA" id="ARBA00004141"/>
    </source>
</evidence>
<evidence type="ECO:0000259" key="8">
    <source>
        <dbReference type="PROSITE" id="PS50850"/>
    </source>
</evidence>
<evidence type="ECO:0008006" key="12">
    <source>
        <dbReference type="Google" id="ProtNLM"/>
    </source>
</evidence>
<dbReference type="STRING" id="36646.A0A1V6UIX4"/>
<dbReference type="SUPFAM" id="SSF103473">
    <property type="entry name" value="MFS general substrate transporter"/>
    <property type="match status" value="1"/>
</dbReference>
<keyword evidence="11" id="KW-1185">Reference proteome</keyword>
<dbReference type="FunFam" id="1.20.1250.20:FF:000013">
    <property type="entry name" value="MFS general substrate transporter"/>
    <property type="match status" value="1"/>
</dbReference>
<keyword evidence="3" id="KW-0813">Transport</keyword>
<feature type="transmembrane region" description="Helical" evidence="7">
    <location>
        <begin position="120"/>
        <end position="142"/>
    </location>
</feature>
<feature type="transmembrane region" description="Helical" evidence="7">
    <location>
        <begin position="60"/>
        <end position="79"/>
    </location>
</feature>
<comment type="similarity">
    <text evidence="2">Belongs to the major facilitator superfamily.</text>
</comment>
<proteinExistence type="inferred from homology"/>
<evidence type="ECO:0000256" key="5">
    <source>
        <dbReference type="ARBA" id="ARBA00022989"/>
    </source>
</evidence>
<feature type="transmembrane region" description="Helical" evidence="7">
    <location>
        <begin position="350"/>
        <end position="370"/>
    </location>
</feature>
<reference evidence="11" key="1">
    <citation type="journal article" date="2017" name="Nat. Microbiol.">
        <title>Global analysis of biosynthetic gene clusters reveals vast potential of secondary metabolite production in Penicillium species.</title>
        <authorList>
            <person name="Nielsen J.C."/>
            <person name="Grijseels S."/>
            <person name="Prigent S."/>
            <person name="Ji B."/>
            <person name="Dainat J."/>
            <person name="Nielsen K.F."/>
            <person name="Frisvad J.C."/>
            <person name="Workman M."/>
            <person name="Nielsen J."/>
        </authorList>
    </citation>
    <scope>NUCLEOTIDE SEQUENCE [LARGE SCALE GENOMIC DNA]</scope>
    <source>
        <strain evidence="11">IBT 31321</strain>
    </source>
</reference>
<feature type="domain" description="Major facilitator superfamily (MFS) profile" evidence="8">
    <location>
        <begin position="1"/>
        <end position="407"/>
    </location>
</feature>
<feature type="transmembrane region" description="Helical" evidence="7">
    <location>
        <begin position="290"/>
        <end position="310"/>
    </location>
</feature>
<evidence type="ECO:0000313" key="11">
    <source>
        <dbReference type="Proteomes" id="UP000191500"/>
    </source>
</evidence>
<dbReference type="Gene3D" id="1.20.1250.20">
    <property type="entry name" value="MFS general substrate transporter like domains"/>
    <property type="match status" value="2"/>
</dbReference>
<evidence type="ECO:0000256" key="6">
    <source>
        <dbReference type="ARBA" id="ARBA00023136"/>
    </source>
</evidence>
<dbReference type="Pfam" id="PF03171">
    <property type="entry name" value="2OG-FeII_Oxy"/>
    <property type="match status" value="1"/>
</dbReference>
<dbReference type="PROSITE" id="PS50850">
    <property type="entry name" value="MFS"/>
    <property type="match status" value="1"/>
</dbReference>
<dbReference type="PANTHER" id="PTHR43791:SF20">
    <property type="entry name" value="TRANSPORTER, PUTATIVE (AFU_ORTHOLOGUE AFUA_3G14670)-RELATED"/>
    <property type="match status" value="1"/>
</dbReference>
<dbReference type="InterPro" id="IPR020846">
    <property type="entry name" value="MFS_dom"/>
</dbReference>
<evidence type="ECO:0000256" key="7">
    <source>
        <dbReference type="SAM" id="Phobius"/>
    </source>
</evidence>
<dbReference type="InterPro" id="IPR005123">
    <property type="entry name" value="Oxoglu/Fe-dep_dioxygenase_dom"/>
</dbReference>
<dbReference type="AlphaFoldDB" id="A0A1V6UIX4"/>
<evidence type="ECO:0000256" key="4">
    <source>
        <dbReference type="ARBA" id="ARBA00022692"/>
    </source>
</evidence>
<dbReference type="Pfam" id="PF07690">
    <property type="entry name" value="MFS_1"/>
    <property type="match status" value="1"/>
</dbReference>
<dbReference type="GO" id="GO:0016020">
    <property type="term" value="C:membrane"/>
    <property type="evidence" value="ECO:0007669"/>
    <property type="project" value="UniProtKB-SubCell"/>
</dbReference>
<feature type="transmembrane region" description="Helical" evidence="7">
    <location>
        <begin position="316"/>
        <end position="338"/>
    </location>
</feature>
<gene>
    <name evidence="10" type="ORF">PENCOP_c008G02211</name>
</gene>
<dbReference type="GO" id="GO:0022857">
    <property type="term" value="F:transmembrane transporter activity"/>
    <property type="evidence" value="ECO:0007669"/>
    <property type="project" value="InterPro"/>
</dbReference>
<keyword evidence="5 7" id="KW-1133">Transmembrane helix</keyword>
<evidence type="ECO:0000256" key="2">
    <source>
        <dbReference type="ARBA" id="ARBA00008335"/>
    </source>
</evidence>
<dbReference type="FunFam" id="1.20.1250.20:FF:000057">
    <property type="entry name" value="MFS general substrate transporter"/>
    <property type="match status" value="1"/>
</dbReference>
<dbReference type="InterPro" id="IPR036259">
    <property type="entry name" value="MFS_trans_sf"/>
</dbReference>
<keyword evidence="4 7" id="KW-0812">Transmembrane</keyword>
<feature type="domain" description="Fe2OG dioxygenase" evidence="9">
    <location>
        <begin position="496"/>
        <end position="613"/>
    </location>
</feature>
<dbReference type="PROSITE" id="PS51471">
    <property type="entry name" value="FE2OG_OXY"/>
    <property type="match status" value="1"/>
</dbReference>
<sequence length="691" mass="75347">MSPNSVFSFSNLSQARLGTLEEDLGMEGTDYNLATSILFVGYLLMQLPSNLLLTRVRPSLFLGIAMAIWGVISACQAAIQSFSGLIATRFFLGFVEAPFFPGAVMLMSSWYTRQELSHRIAWFYSGSSLANAFGGLIGAGVLGNLDGAYGIAGWRWLFIIEGVITVGISILAAVFLPNYPASTSWLDDQERAYAQWRLMHDAGEADEVGSTSSKQALKLVFADKRIYLFILLQHVSLLSQNFQYFFPTIVQALGYGKVETLLITAPVWMATFLVSLLVTWTSGKLNDRSLHVICLMIISVVGGIIATVTTNIGAKFFAMFLMPMGAVSAYQIIVAWVANSFPRPLVKRSAAIAIANMIGNTASIYGSYMWPSSSGPRYISGASATAAIAFFVALVALVIRFVHVQMNKRLDETEVIHSTSTDLETRAFATELPAPGPNEPLYRNVVGPNQWPDERAIPGFRESFNTYLSEVSSLAELFPGLIAEALDLPSTAFDQIFDTPQQHKLKLIKYPPPPETNESGFQGVGPHKDSGFLTFLLQGTPHHGLEIQNKAGTWVPAPPLPGTLVINIGRSLEALTGGICTATTHRVSLRPENFHDNAGSLGPRFSFPVFQGVSLDLSAEKVSLDIPVHIRALVKDDKVKSDAEATFNNIFHGSIGEGTFIARVTSHQDVGQRWYPEILAKALKGQKDFLT</sequence>
<organism evidence="10 11">
    <name type="scientific">Penicillium coprophilum</name>
    <dbReference type="NCBI Taxonomy" id="36646"/>
    <lineage>
        <taxon>Eukaryota</taxon>
        <taxon>Fungi</taxon>
        <taxon>Dikarya</taxon>
        <taxon>Ascomycota</taxon>
        <taxon>Pezizomycotina</taxon>
        <taxon>Eurotiomycetes</taxon>
        <taxon>Eurotiomycetidae</taxon>
        <taxon>Eurotiales</taxon>
        <taxon>Aspergillaceae</taxon>
        <taxon>Penicillium</taxon>
    </lineage>
</organism>